<organism evidence="1 2">
    <name type="scientific">Willisornis vidua</name>
    <name type="common">Xingu scale-backed antbird</name>
    <dbReference type="NCBI Taxonomy" id="1566151"/>
    <lineage>
        <taxon>Eukaryota</taxon>
        <taxon>Metazoa</taxon>
        <taxon>Chordata</taxon>
        <taxon>Craniata</taxon>
        <taxon>Vertebrata</taxon>
        <taxon>Euteleostomi</taxon>
        <taxon>Archelosauria</taxon>
        <taxon>Archosauria</taxon>
        <taxon>Dinosauria</taxon>
        <taxon>Saurischia</taxon>
        <taxon>Theropoda</taxon>
        <taxon>Coelurosauria</taxon>
        <taxon>Aves</taxon>
        <taxon>Neognathae</taxon>
        <taxon>Neoaves</taxon>
        <taxon>Telluraves</taxon>
        <taxon>Australaves</taxon>
        <taxon>Passeriformes</taxon>
        <taxon>Thamnophilidae</taxon>
        <taxon>Willisornis</taxon>
    </lineage>
</organism>
<dbReference type="PANTHER" id="PTHR33395">
    <property type="entry name" value="TRANSCRIPTASE, PUTATIVE-RELATED-RELATED"/>
    <property type="match status" value="1"/>
</dbReference>
<keyword evidence="2" id="KW-1185">Reference proteome</keyword>
<reference evidence="1" key="1">
    <citation type="submission" date="2019-10" db="EMBL/GenBank/DDBJ databases">
        <authorList>
            <person name="Soares A.E.R."/>
            <person name="Aleixo A."/>
            <person name="Schneider P."/>
            <person name="Miyaki C.Y."/>
            <person name="Schneider M.P."/>
            <person name="Mello C."/>
            <person name="Vasconcelos A.T.R."/>
        </authorList>
    </citation>
    <scope>NUCLEOTIDE SEQUENCE</scope>
    <source>
        <tissue evidence="1">Muscle</tissue>
    </source>
</reference>
<name>A0ABQ9DL33_9PASS</name>
<gene>
    <name evidence="1" type="ORF">WISP_28400</name>
</gene>
<sequence>MSQVCLRQSKHDWLHARMSLPCVAGAAHSSMAATSASFHHYPNPIDYHTHLSPNPGFLLGLVPLECVEDNFLTQLVSKPASGAALLDLSFTNREGLVGDVMVGDHLGHNDHKVIEFLLLGEVAKKYNDILTCIKNSVASKTTEVIIMLYSALVRTDLEYSVQIWSYHFKRTQLALLAARELLTHIQFAIDQDP</sequence>
<protein>
    <submittedName>
        <fullName evidence="1">Uncharacterized protein</fullName>
    </submittedName>
</protein>
<dbReference type="EMBL" id="WHWB01032665">
    <property type="protein sequence ID" value="KAJ7424496.1"/>
    <property type="molecule type" value="Genomic_DNA"/>
</dbReference>
<evidence type="ECO:0000313" key="1">
    <source>
        <dbReference type="EMBL" id="KAJ7424496.1"/>
    </source>
</evidence>
<dbReference type="Proteomes" id="UP001145742">
    <property type="component" value="Unassembled WGS sequence"/>
</dbReference>
<dbReference type="PANTHER" id="PTHR33395:SF22">
    <property type="entry name" value="REVERSE TRANSCRIPTASE DOMAIN-CONTAINING PROTEIN"/>
    <property type="match status" value="1"/>
</dbReference>
<accession>A0ABQ9DL33</accession>
<evidence type="ECO:0000313" key="2">
    <source>
        <dbReference type="Proteomes" id="UP001145742"/>
    </source>
</evidence>
<proteinExistence type="predicted"/>
<comment type="caution">
    <text evidence="1">The sequence shown here is derived from an EMBL/GenBank/DDBJ whole genome shotgun (WGS) entry which is preliminary data.</text>
</comment>